<keyword evidence="5" id="KW-1185">Reference proteome</keyword>
<evidence type="ECO:0000256" key="1">
    <source>
        <dbReference type="ARBA" id="ARBA00023157"/>
    </source>
</evidence>
<dbReference type="InterPro" id="IPR036857">
    <property type="entry name" value="Thyroglobulin_1_sf"/>
</dbReference>
<sequence>MALTAELYELRKVLRCDRGGKFERMQCDDNGCFCVDIDSGDEISGTRTTDSLPNCTERPVRTNSNEIRTDVVHAAVRIRVLRCTEPVPAWGAIHFASGRRGDVQL</sequence>
<evidence type="ECO:0000259" key="3">
    <source>
        <dbReference type="PROSITE" id="PS51162"/>
    </source>
</evidence>
<reference evidence="4 5" key="1">
    <citation type="submission" date="2015-09" db="EMBL/GenBank/DDBJ databases">
        <title>Draft genome of the parasitic nematode Teladorsagia circumcincta isolate WARC Sus (inbred).</title>
        <authorList>
            <person name="Mitreva M."/>
        </authorList>
    </citation>
    <scope>NUCLEOTIDE SEQUENCE [LARGE SCALE GENOMIC DNA]</scope>
    <source>
        <strain evidence="4 5">S</strain>
    </source>
</reference>
<dbReference type="AlphaFoldDB" id="A0A2G9U9I4"/>
<feature type="domain" description="Thyroglobulin type-1" evidence="3">
    <location>
        <begin position="4"/>
        <end position="55"/>
    </location>
</feature>
<evidence type="ECO:0000313" key="4">
    <source>
        <dbReference type="EMBL" id="PIO66901.1"/>
    </source>
</evidence>
<dbReference type="Proteomes" id="UP000230423">
    <property type="component" value="Unassembled WGS sequence"/>
</dbReference>
<proteinExistence type="predicted"/>
<evidence type="ECO:0000256" key="2">
    <source>
        <dbReference type="PROSITE-ProRule" id="PRU00500"/>
    </source>
</evidence>
<evidence type="ECO:0000313" key="5">
    <source>
        <dbReference type="Proteomes" id="UP000230423"/>
    </source>
</evidence>
<comment type="caution">
    <text evidence="2">Lacks conserved residue(s) required for the propagation of feature annotation.</text>
</comment>
<dbReference type="PROSITE" id="PS51162">
    <property type="entry name" value="THYROGLOBULIN_1_2"/>
    <property type="match status" value="1"/>
</dbReference>
<gene>
    <name evidence="4" type="ORF">TELCIR_11370</name>
</gene>
<dbReference type="Pfam" id="PF00086">
    <property type="entry name" value="Thyroglobulin_1"/>
    <property type="match status" value="1"/>
</dbReference>
<dbReference type="OrthoDB" id="5806506at2759"/>
<dbReference type="SUPFAM" id="SSF57610">
    <property type="entry name" value="Thyroglobulin type-1 domain"/>
    <property type="match status" value="1"/>
</dbReference>
<protein>
    <submittedName>
        <fullName evidence="4">Thyroglobulin type-1 repeat-containing domain protein</fullName>
    </submittedName>
</protein>
<dbReference type="Gene3D" id="4.10.800.10">
    <property type="entry name" value="Thyroglobulin type-1"/>
    <property type="match status" value="1"/>
</dbReference>
<name>A0A2G9U9I4_TELCI</name>
<keyword evidence="1" id="KW-1015">Disulfide bond</keyword>
<dbReference type="CDD" id="cd00191">
    <property type="entry name" value="TY"/>
    <property type="match status" value="1"/>
</dbReference>
<dbReference type="SMART" id="SM00211">
    <property type="entry name" value="TY"/>
    <property type="match status" value="1"/>
</dbReference>
<organism evidence="4 5">
    <name type="scientific">Teladorsagia circumcincta</name>
    <name type="common">Brown stomach worm</name>
    <name type="synonym">Ostertagia circumcincta</name>
    <dbReference type="NCBI Taxonomy" id="45464"/>
    <lineage>
        <taxon>Eukaryota</taxon>
        <taxon>Metazoa</taxon>
        <taxon>Ecdysozoa</taxon>
        <taxon>Nematoda</taxon>
        <taxon>Chromadorea</taxon>
        <taxon>Rhabditida</taxon>
        <taxon>Rhabditina</taxon>
        <taxon>Rhabditomorpha</taxon>
        <taxon>Strongyloidea</taxon>
        <taxon>Trichostrongylidae</taxon>
        <taxon>Teladorsagia</taxon>
    </lineage>
</organism>
<dbReference type="EMBL" id="KZ347956">
    <property type="protein sequence ID" value="PIO66901.1"/>
    <property type="molecule type" value="Genomic_DNA"/>
</dbReference>
<dbReference type="InterPro" id="IPR000716">
    <property type="entry name" value="Thyroglobulin_1"/>
</dbReference>
<accession>A0A2G9U9I4</accession>